<evidence type="ECO:0000313" key="1">
    <source>
        <dbReference type="EMBL" id="MPC47126.1"/>
    </source>
</evidence>
<dbReference type="Proteomes" id="UP000324222">
    <property type="component" value="Unassembled WGS sequence"/>
</dbReference>
<reference evidence="1 2" key="1">
    <citation type="submission" date="2019-05" db="EMBL/GenBank/DDBJ databases">
        <title>Another draft genome of Portunus trituberculatus and its Hox gene families provides insights of decapod evolution.</title>
        <authorList>
            <person name="Jeong J.-H."/>
            <person name="Song I."/>
            <person name="Kim S."/>
            <person name="Choi T."/>
            <person name="Kim D."/>
            <person name="Ryu S."/>
            <person name="Kim W."/>
        </authorList>
    </citation>
    <scope>NUCLEOTIDE SEQUENCE [LARGE SCALE GENOMIC DNA]</scope>
    <source>
        <tissue evidence="1">Muscle</tissue>
    </source>
</reference>
<comment type="caution">
    <text evidence="1">The sequence shown here is derived from an EMBL/GenBank/DDBJ whole genome shotgun (WGS) entry which is preliminary data.</text>
</comment>
<dbReference type="EMBL" id="VSRR010007565">
    <property type="protein sequence ID" value="MPC47126.1"/>
    <property type="molecule type" value="Genomic_DNA"/>
</dbReference>
<evidence type="ECO:0000313" key="2">
    <source>
        <dbReference type="Proteomes" id="UP000324222"/>
    </source>
</evidence>
<name>A0A5B7FNU1_PORTR</name>
<keyword evidence="2" id="KW-1185">Reference proteome</keyword>
<gene>
    <name evidence="1" type="ORF">E2C01_040861</name>
</gene>
<proteinExistence type="predicted"/>
<protein>
    <submittedName>
        <fullName evidence="1">Uncharacterized protein</fullName>
    </submittedName>
</protein>
<accession>A0A5B7FNU1</accession>
<organism evidence="1 2">
    <name type="scientific">Portunus trituberculatus</name>
    <name type="common">Swimming crab</name>
    <name type="synonym">Neptunus trituberculatus</name>
    <dbReference type="NCBI Taxonomy" id="210409"/>
    <lineage>
        <taxon>Eukaryota</taxon>
        <taxon>Metazoa</taxon>
        <taxon>Ecdysozoa</taxon>
        <taxon>Arthropoda</taxon>
        <taxon>Crustacea</taxon>
        <taxon>Multicrustacea</taxon>
        <taxon>Malacostraca</taxon>
        <taxon>Eumalacostraca</taxon>
        <taxon>Eucarida</taxon>
        <taxon>Decapoda</taxon>
        <taxon>Pleocyemata</taxon>
        <taxon>Brachyura</taxon>
        <taxon>Eubrachyura</taxon>
        <taxon>Portunoidea</taxon>
        <taxon>Portunidae</taxon>
        <taxon>Portuninae</taxon>
        <taxon>Portunus</taxon>
    </lineage>
</organism>
<sequence>MCRRGLAGGFLGRGADGKVSGEHLTWVPQVRPKFLINIIIWCALASSVLHRRFVSPPPPPSLGERLACRLTTYKIKPNLDRLFTPSASWSPVSINTLMTMLMADLTCPEM</sequence>
<dbReference type="AlphaFoldDB" id="A0A5B7FNU1"/>